<dbReference type="AlphaFoldDB" id="A0A410MBW8"/>
<dbReference type="RefSeq" id="WP_164908518.1">
    <property type="nucleotide sequence ID" value="NZ_CP026118.1"/>
</dbReference>
<evidence type="ECO:0000313" key="2">
    <source>
        <dbReference type="Proteomes" id="UP000287756"/>
    </source>
</evidence>
<proteinExistence type="predicted"/>
<reference evidence="1 2" key="1">
    <citation type="submission" date="2018-01" db="EMBL/GenBank/DDBJ databases">
        <title>The whole genome sequencing and assembly of Halobacillus litoralis ERB031 strain.</title>
        <authorList>
            <person name="Lee S.-J."/>
            <person name="Park M.-K."/>
            <person name="Kim J.-Y."/>
            <person name="Lee Y.-J."/>
            <person name="Yi H."/>
            <person name="Bahn Y.-S."/>
            <person name="Kim J.F."/>
            <person name="Lee D.-W."/>
        </authorList>
    </citation>
    <scope>NUCLEOTIDE SEQUENCE [LARGE SCALE GENOMIC DNA]</scope>
    <source>
        <strain evidence="1 2">ERB 031</strain>
    </source>
</reference>
<sequence length="840" mass="99004">MESGRRITKNPLVLYRSSGIGKDWYLKLMKASSYLTRLHQDIERLNMDIDLEKQALTSKVEAIFAERKDKKLLNVKRDIHNFRVERMENYHEDTIQSLEGVSLLPFLQMLRQKGKLQKEFEDTYYAVLMENRRILKSETQNENLLKTVLFFNEMIYGKIAKYSAKEVEEHNKKLRKLDFFLVKMMIRSSLKTSPFSYLTKVGSASNAFHVKQQSSVEVNHALAFHMFYGFLRTNAQAIRRIPVQVSNFGTKGSKVYFVSQHSTNNSNKVYETSDKFVEFQLDPQVIDFIQKFKGQELTFDIFRQRLKTLGIYESQEYDLFKKMIELKVFVQKANVGEGRSILKNMIHFLKRYQLNPAFIEDLFSLQSAVDKFEIGTVEERREAWQETKEIADSWTTDDVQFKNEWLFEDVMDPVIEEDRVSPKVTEEWLDCLSQFTLLFDVNVRVQYELAALFKEKYGQRVVPLSESRMLNEVFFSNIHNFYPYYQDIEYRYHQAKAKEVHQLDDLRDRFLLELKAMIDQAEVKELDIKPLMQKYVRMIPADCKTHSEVSITLFAQTSGEKVVVNDIYDGQEKFISRFKDFFEIDNHEYADYISKNYTEKNYYEVDELFGFNGGVHQRVYSKKVNLNVGYHQFNYPDHPSITSFSVKYDEDSRKLRLLDHKGTEAKVAYKSSLVPIFLPGILSVLLTLFQSGRLNFDVNALARKRPVIPRLTYGEVVMYRRRWNLSKETCQPFIESGKEDSDRYQQLHQHFEKRQLPKQFFLKFYKGEGQFTKEKPLFVDLNVPLLFRVFVNECKSAWSKGTDIYIEEALPNAEQDGKEFMVEYTVDQQVTISAGLEGEK</sequence>
<evidence type="ECO:0000313" key="1">
    <source>
        <dbReference type="EMBL" id="QAS52239.1"/>
    </source>
</evidence>
<name>A0A410MBW8_9BACI</name>
<gene>
    <name evidence="1" type="ORF">HLI_08345</name>
</gene>
<dbReference type="EMBL" id="CP026118">
    <property type="protein sequence ID" value="QAS52239.1"/>
    <property type="molecule type" value="Genomic_DNA"/>
</dbReference>
<protein>
    <submittedName>
        <fullName evidence="1">Lanthionine biosynthesis protein</fullName>
    </submittedName>
</protein>
<dbReference type="KEGG" id="hli:HLI_08345"/>
<organism evidence="1 2">
    <name type="scientific">Halobacillus litoralis</name>
    <dbReference type="NCBI Taxonomy" id="45668"/>
    <lineage>
        <taxon>Bacteria</taxon>
        <taxon>Bacillati</taxon>
        <taxon>Bacillota</taxon>
        <taxon>Bacilli</taxon>
        <taxon>Bacillales</taxon>
        <taxon>Bacillaceae</taxon>
        <taxon>Halobacillus</taxon>
    </lineage>
</organism>
<accession>A0A410MBW8</accession>
<dbReference type="Proteomes" id="UP000287756">
    <property type="component" value="Chromosome"/>
</dbReference>